<dbReference type="STRING" id="139420.A0A371DJU5"/>
<feature type="region of interest" description="Disordered" evidence="1">
    <location>
        <begin position="125"/>
        <end position="148"/>
    </location>
</feature>
<proteinExistence type="predicted"/>
<evidence type="ECO:0000313" key="3">
    <source>
        <dbReference type="Proteomes" id="UP000256964"/>
    </source>
</evidence>
<dbReference type="AlphaFoldDB" id="A0A371DJU5"/>
<evidence type="ECO:0000256" key="1">
    <source>
        <dbReference type="SAM" id="MobiDB-lite"/>
    </source>
</evidence>
<dbReference type="EMBL" id="KZ857389">
    <property type="protein sequence ID" value="RDX52802.1"/>
    <property type="molecule type" value="Genomic_DNA"/>
</dbReference>
<evidence type="ECO:0000313" key="2">
    <source>
        <dbReference type="EMBL" id="RDX52802.1"/>
    </source>
</evidence>
<accession>A0A371DJU5</accession>
<gene>
    <name evidence="2" type="ORF">OH76DRAFT_1480407</name>
</gene>
<protein>
    <submittedName>
        <fullName evidence="2">Uncharacterized protein</fullName>
    </submittedName>
</protein>
<organism evidence="2 3">
    <name type="scientific">Lentinus brumalis</name>
    <dbReference type="NCBI Taxonomy" id="2498619"/>
    <lineage>
        <taxon>Eukaryota</taxon>
        <taxon>Fungi</taxon>
        <taxon>Dikarya</taxon>
        <taxon>Basidiomycota</taxon>
        <taxon>Agaricomycotina</taxon>
        <taxon>Agaricomycetes</taxon>
        <taxon>Polyporales</taxon>
        <taxon>Polyporaceae</taxon>
        <taxon>Lentinus</taxon>
    </lineage>
</organism>
<dbReference type="Proteomes" id="UP000256964">
    <property type="component" value="Unassembled WGS sequence"/>
</dbReference>
<keyword evidence="3" id="KW-1185">Reference proteome</keyword>
<name>A0A371DJU5_9APHY</name>
<sequence>MRNIQHCGSVTHIAFVWKNTTGNNQFRQDHRHAWLKIVRNHPSTPIYLFTSAAFVPRITADGTLDHVVDDWSGLDTCWLAELYIDISRYAYNIRLLALPGTRIIPDTSSVSAYYVAGTCFRHNAHPDPAGKRTKSPIGPPIDHHSPDGGLGKSGERLDLITLTLAIVHVRSQRIVHDRTLSSFDQDHAEAATTYVEIINDMIDKAPTVIIAEPDAIFRHKLLSSLHERLDKHLAQANDVRSLFIAVKDNASEPDEDLHSFLIFDANAN</sequence>
<reference evidence="2 3" key="1">
    <citation type="journal article" date="2018" name="Biotechnol. Biofuels">
        <title>Integrative visual omics of the white-rot fungus Polyporus brumalis exposes the biotechnological potential of its oxidative enzymes for delignifying raw plant biomass.</title>
        <authorList>
            <person name="Miyauchi S."/>
            <person name="Rancon A."/>
            <person name="Drula E."/>
            <person name="Hage H."/>
            <person name="Chaduli D."/>
            <person name="Favel A."/>
            <person name="Grisel S."/>
            <person name="Henrissat B."/>
            <person name="Herpoel-Gimbert I."/>
            <person name="Ruiz-Duenas F.J."/>
            <person name="Chevret D."/>
            <person name="Hainaut M."/>
            <person name="Lin J."/>
            <person name="Wang M."/>
            <person name="Pangilinan J."/>
            <person name="Lipzen A."/>
            <person name="Lesage-Meessen L."/>
            <person name="Navarro D."/>
            <person name="Riley R."/>
            <person name="Grigoriev I.V."/>
            <person name="Zhou S."/>
            <person name="Raouche S."/>
            <person name="Rosso M.N."/>
        </authorList>
    </citation>
    <scope>NUCLEOTIDE SEQUENCE [LARGE SCALE GENOMIC DNA]</scope>
    <source>
        <strain evidence="2 3">BRFM 1820</strain>
    </source>
</reference>
<dbReference type="OrthoDB" id="381190at2759"/>